<dbReference type="EC" id="3.5.1.44" evidence="3"/>
<comment type="subcellular location">
    <subcellularLocation>
        <location evidence="3">Cytoplasm</location>
    </subcellularLocation>
</comment>
<organism evidence="9 10">
    <name type="scientific">Paenibacillus polygoni</name>
    <dbReference type="NCBI Taxonomy" id="3050112"/>
    <lineage>
        <taxon>Bacteria</taxon>
        <taxon>Bacillati</taxon>
        <taxon>Bacillota</taxon>
        <taxon>Bacilli</taxon>
        <taxon>Bacillales</taxon>
        <taxon>Paenibacillaceae</taxon>
        <taxon>Paenibacillus</taxon>
    </lineage>
</organism>
<evidence type="ECO:0000259" key="8">
    <source>
        <dbReference type="PROSITE" id="PS50122"/>
    </source>
</evidence>
<dbReference type="InterPro" id="IPR035909">
    <property type="entry name" value="CheB_C"/>
</dbReference>
<dbReference type="EC" id="3.1.1.61" evidence="3"/>
<dbReference type="InterPro" id="IPR008248">
    <property type="entry name" value="CheB-like"/>
</dbReference>
<dbReference type="SMART" id="SM00448">
    <property type="entry name" value="REC"/>
    <property type="match status" value="1"/>
</dbReference>
<feature type="active site" evidence="3 4">
    <location>
        <position position="277"/>
    </location>
</feature>
<feature type="domain" description="Response regulatory" evidence="7">
    <location>
        <begin position="5"/>
        <end position="122"/>
    </location>
</feature>
<keyword evidence="3" id="KW-0963">Cytoplasm</keyword>
<evidence type="ECO:0000313" key="9">
    <source>
        <dbReference type="EMBL" id="WIV20798.1"/>
    </source>
</evidence>
<dbReference type="CDD" id="cd16432">
    <property type="entry name" value="CheB_Rec"/>
    <property type="match status" value="1"/>
</dbReference>
<comment type="PTM">
    <text evidence="3">Phosphorylated by CheA. Phosphorylation of the N-terminal regulatory domain activates the methylesterase activity.</text>
</comment>
<comment type="catalytic activity">
    <reaction evidence="3">
        <text>L-glutaminyl-[protein] + H2O = L-glutamyl-[protein] + NH4(+)</text>
        <dbReference type="Rhea" id="RHEA:16441"/>
        <dbReference type="Rhea" id="RHEA-COMP:10207"/>
        <dbReference type="Rhea" id="RHEA-COMP:10208"/>
        <dbReference type="ChEBI" id="CHEBI:15377"/>
        <dbReference type="ChEBI" id="CHEBI:28938"/>
        <dbReference type="ChEBI" id="CHEBI:29973"/>
        <dbReference type="ChEBI" id="CHEBI:30011"/>
        <dbReference type="EC" id="3.5.1.44"/>
    </reaction>
</comment>
<dbReference type="Proteomes" id="UP001236415">
    <property type="component" value="Chromosome"/>
</dbReference>
<evidence type="ECO:0000256" key="5">
    <source>
        <dbReference type="PROSITE-ProRule" id="PRU00169"/>
    </source>
</evidence>
<evidence type="ECO:0000256" key="2">
    <source>
        <dbReference type="ARBA" id="ARBA00048267"/>
    </source>
</evidence>
<dbReference type="HAMAP" id="MF_00099">
    <property type="entry name" value="CheB_chemtxs"/>
    <property type="match status" value="1"/>
</dbReference>
<keyword evidence="1 3" id="KW-0378">Hydrolase</keyword>
<feature type="modified residue" description="4-aspartylphosphate" evidence="3 5">
    <location>
        <position position="56"/>
    </location>
</feature>
<dbReference type="PANTHER" id="PTHR42872">
    <property type="entry name" value="PROTEIN-GLUTAMATE METHYLESTERASE/PROTEIN-GLUTAMINE GLUTAMINASE"/>
    <property type="match status" value="1"/>
</dbReference>
<comment type="catalytic activity">
    <reaction evidence="2 3">
        <text>[protein]-L-glutamate 5-O-methyl ester + H2O = L-glutamyl-[protein] + methanol + H(+)</text>
        <dbReference type="Rhea" id="RHEA:23236"/>
        <dbReference type="Rhea" id="RHEA-COMP:10208"/>
        <dbReference type="Rhea" id="RHEA-COMP:10311"/>
        <dbReference type="ChEBI" id="CHEBI:15377"/>
        <dbReference type="ChEBI" id="CHEBI:15378"/>
        <dbReference type="ChEBI" id="CHEBI:17790"/>
        <dbReference type="ChEBI" id="CHEBI:29973"/>
        <dbReference type="ChEBI" id="CHEBI:82795"/>
        <dbReference type="EC" id="3.1.1.61"/>
    </reaction>
</comment>
<proteinExistence type="inferred from homology"/>
<feature type="compositionally biased region" description="Basic and acidic residues" evidence="6">
    <location>
        <begin position="208"/>
        <end position="217"/>
    </location>
</feature>
<dbReference type="Gene3D" id="3.40.50.2300">
    <property type="match status" value="1"/>
</dbReference>
<dbReference type="PROSITE" id="PS50110">
    <property type="entry name" value="RESPONSE_REGULATORY"/>
    <property type="match status" value="1"/>
</dbReference>
<dbReference type="PROSITE" id="PS50122">
    <property type="entry name" value="CHEB"/>
    <property type="match status" value="1"/>
</dbReference>
<evidence type="ECO:0000256" key="6">
    <source>
        <dbReference type="SAM" id="MobiDB-lite"/>
    </source>
</evidence>
<dbReference type="SUPFAM" id="SSF52738">
    <property type="entry name" value="Methylesterase CheB, C-terminal domain"/>
    <property type="match status" value="1"/>
</dbReference>
<dbReference type="CDD" id="cd17541">
    <property type="entry name" value="REC_CheB-like"/>
    <property type="match status" value="1"/>
</dbReference>
<feature type="active site" evidence="3 4">
    <location>
        <position position="304"/>
    </location>
</feature>
<gene>
    <name evidence="3" type="primary">cheB</name>
    <name evidence="9" type="ORF">QPK24_09030</name>
</gene>
<dbReference type="EMBL" id="CP127162">
    <property type="protein sequence ID" value="WIV20798.1"/>
    <property type="molecule type" value="Genomic_DNA"/>
</dbReference>
<dbReference type="Gene3D" id="3.40.50.180">
    <property type="entry name" value="Methylesterase CheB, C-terminal domain"/>
    <property type="match status" value="1"/>
</dbReference>
<dbReference type="InterPro" id="IPR001789">
    <property type="entry name" value="Sig_transdc_resp-reg_receiver"/>
</dbReference>
<evidence type="ECO:0000256" key="3">
    <source>
        <dbReference type="HAMAP-Rule" id="MF_00099"/>
    </source>
</evidence>
<protein>
    <recommendedName>
        <fullName evidence="3">Protein-glutamate methylesterase/protein-glutamine glutaminase</fullName>
        <ecNumber evidence="3">3.1.1.61</ecNumber>
        <ecNumber evidence="3">3.5.1.44</ecNumber>
    </recommendedName>
</protein>
<feature type="compositionally biased region" description="Basic and acidic residues" evidence="6">
    <location>
        <begin position="140"/>
        <end position="153"/>
    </location>
</feature>
<dbReference type="SUPFAM" id="SSF52172">
    <property type="entry name" value="CheY-like"/>
    <property type="match status" value="1"/>
</dbReference>
<dbReference type="RefSeq" id="WP_285748014.1">
    <property type="nucleotide sequence ID" value="NZ_CP127162.1"/>
</dbReference>
<evidence type="ECO:0000259" key="7">
    <source>
        <dbReference type="PROSITE" id="PS50110"/>
    </source>
</evidence>
<reference evidence="9 10" key="1">
    <citation type="submission" date="2023-06" db="EMBL/GenBank/DDBJ databases">
        <title>Paenibacillus polygonum sp. nov., an endophytic bacterium, isolated from Polygonum lapathifolium L. in Nanji Wetland National Nature Reserve, South of Poyang Lake, Jiangxi Province, China.</title>
        <authorList>
            <person name="Yu Z."/>
        </authorList>
    </citation>
    <scope>NUCLEOTIDE SEQUENCE [LARGE SCALE GENOMIC DNA]</scope>
    <source>
        <strain evidence="9 10">C31</strain>
    </source>
</reference>
<comment type="similarity">
    <text evidence="3">Belongs to the CheB family.</text>
</comment>
<feature type="domain" description="CheB-type methylesterase" evidence="8">
    <location>
        <begin position="269"/>
        <end position="460"/>
    </location>
</feature>
<keyword evidence="10" id="KW-1185">Reference proteome</keyword>
<dbReference type="Pfam" id="PF01339">
    <property type="entry name" value="CheB_methylest"/>
    <property type="match status" value="1"/>
</dbReference>
<keyword evidence="3 4" id="KW-0145">Chemotaxis</keyword>
<sequence length="461" mass="51635">MSVYQVLVVDDSAFMRKIITDLIEQDPAFKVMGTAATGKEAIEKAREHHPDLITMDVEMPVLNGLDALKVIVAEDEIPIIMLSGINEMGLRETIMSLEAGAFDFIRKPSINHGQDIEEVGKELRNQMKEAMLMKARRAERKLSEESLMEKRDLPTQGQHEVPSLIIQKLNHSQLSKSRPVKETQIKEPKPIFSPKPVTGKNNKSSKNNKTDKIDKKVKNSNPKKTNVSSFEFPVSLETHDMSKAFQRRNIANMPEDIQSEKEKTHTMFQQLVAIGCSTGGPRALKTLLSQIPKDFPAPIVIVQHMPPDFTRSLANRIDSFSEIRVVEAEQGMQLETGVAYIAPGGYHVRVKEGTNGKYELRLSQEEIVNGHRPSVDTLFESIIPYSKLQRHIVLLTGMGSDGARMMKRLYDTGVRSTFAENEESCVVYGMPRAAVELACAEQVLPLEELTSKLIQAVMNQT</sequence>
<dbReference type="InterPro" id="IPR000673">
    <property type="entry name" value="Sig_transdc_resp-reg_Me-estase"/>
</dbReference>
<comment type="function">
    <text evidence="3">Involved in chemotaxis. Part of a chemotaxis signal transduction system that modulates chemotaxis in response to various stimuli. Catalyzes the demethylation of specific methylglutamate residues introduced into the chemoreceptors (methyl-accepting chemotaxis proteins or MCP) by CheR. Also mediates the irreversible deamidation of specific glutamine residues to glutamic acid.</text>
</comment>
<evidence type="ECO:0000256" key="4">
    <source>
        <dbReference type="PROSITE-ProRule" id="PRU00050"/>
    </source>
</evidence>
<feature type="active site" evidence="3 4">
    <location>
        <position position="401"/>
    </location>
</feature>
<accession>A0ABY8X9I6</accession>
<dbReference type="InterPro" id="IPR011006">
    <property type="entry name" value="CheY-like_superfamily"/>
</dbReference>
<feature type="compositionally biased region" description="Basic and acidic residues" evidence="6">
    <location>
        <begin position="179"/>
        <end position="189"/>
    </location>
</feature>
<comment type="domain">
    <text evidence="3">Contains a C-terminal catalytic domain, and an N-terminal region which modulates catalytic activity.</text>
</comment>
<keyword evidence="3 5" id="KW-0597">Phosphoprotein</keyword>
<dbReference type="PANTHER" id="PTHR42872:SF3">
    <property type="entry name" value="PROTEIN-GLUTAMATE METHYLESTERASE_PROTEIN-GLUTAMINE GLUTAMINASE 1"/>
    <property type="match status" value="1"/>
</dbReference>
<feature type="region of interest" description="Disordered" evidence="6">
    <location>
        <begin position="138"/>
        <end position="226"/>
    </location>
</feature>
<evidence type="ECO:0000256" key="1">
    <source>
        <dbReference type="ARBA" id="ARBA00022801"/>
    </source>
</evidence>
<dbReference type="Pfam" id="PF00072">
    <property type="entry name" value="Response_reg"/>
    <property type="match status" value="1"/>
</dbReference>
<evidence type="ECO:0000313" key="10">
    <source>
        <dbReference type="Proteomes" id="UP001236415"/>
    </source>
</evidence>
<name>A0ABY8X9I6_9BACL</name>